<feature type="transmembrane region" description="Helical" evidence="1">
    <location>
        <begin position="49"/>
        <end position="71"/>
    </location>
</feature>
<sequence>MSIDKELREELRQAADSMHCPPDLYERVHQSYQHFVKEKRGRSPMKKRLLAGIAAVAILIPSAVYASSYLADGIFGSSAAIEKIGGSKEEYQEIEGFLKTAKAKLTEDEFKEYMELTKQLMQLKMKITDKNGIRDEGKLTKEEQQQWEQLATKLAPLFEKITATETAKP</sequence>
<keyword evidence="1" id="KW-1133">Transmembrane helix</keyword>
<dbReference type="Proteomes" id="UP000215145">
    <property type="component" value="Unassembled WGS sequence"/>
</dbReference>
<feature type="domain" description="DUF3600" evidence="2">
    <location>
        <begin position="68"/>
        <end position="168"/>
    </location>
</feature>
<evidence type="ECO:0000313" key="3">
    <source>
        <dbReference type="EMBL" id="OXM16240.1"/>
    </source>
</evidence>
<protein>
    <submittedName>
        <fullName evidence="3">DUF3600 domain-containing protein</fullName>
    </submittedName>
</protein>
<dbReference type="Gene3D" id="1.10.3950.10">
    <property type="entry name" value="putative ecf-type sigma factor negative effector from bacillus cereus"/>
    <property type="match status" value="1"/>
</dbReference>
<keyword evidence="4" id="KW-1185">Reference proteome</keyword>
<dbReference type="OrthoDB" id="2600792at2"/>
<evidence type="ECO:0000256" key="1">
    <source>
        <dbReference type="SAM" id="Phobius"/>
    </source>
</evidence>
<dbReference type="InterPro" id="IPR038267">
    <property type="entry name" value="ECF_sigma_eff"/>
</dbReference>
<keyword evidence="1" id="KW-0472">Membrane</keyword>
<dbReference type="AlphaFoldDB" id="A0A229P2B1"/>
<keyword evidence="1" id="KW-0812">Transmembrane</keyword>
<reference evidence="3 4" key="1">
    <citation type="submission" date="2017-07" db="EMBL/GenBank/DDBJ databases">
        <title>Paenibacillus herberti R33 genome sequencing and assembly.</title>
        <authorList>
            <person name="Su W."/>
        </authorList>
    </citation>
    <scope>NUCLEOTIDE SEQUENCE [LARGE SCALE GENOMIC DNA]</scope>
    <source>
        <strain evidence="3 4">R33</strain>
    </source>
</reference>
<dbReference type="Pfam" id="PF12207">
    <property type="entry name" value="DUF3600"/>
    <property type="match status" value="1"/>
</dbReference>
<dbReference type="EMBL" id="NMUQ01000001">
    <property type="protein sequence ID" value="OXM16240.1"/>
    <property type="molecule type" value="Genomic_DNA"/>
</dbReference>
<gene>
    <name evidence="3" type="ORF">CGZ75_05990</name>
</gene>
<accession>A0A229P2B1</accession>
<comment type="caution">
    <text evidence="3">The sequence shown here is derived from an EMBL/GenBank/DDBJ whole genome shotgun (WGS) entry which is preliminary data.</text>
</comment>
<evidence type="ECO:0000259" key="2">
    <source>
        <dbReference type="Pfam" id="PF12207"/>
    </source>
</evidence>
<proteinExistence type="predicted"/>
<dbReference type="InterPro" id="IPR022019">
    <property type="entry name" value="DUF3600"/>
</dbReference>
<organism evidence="3 4">
    <name type="scientific">Paenibacillus herberti</name>
    <dbReference type="NCBI Taxonomy" id="1619309"/>
    <lineage>
        <taxon>Bacteria</taxon>
        <taxon>Bacillati</taxon>
        <taxon>Bacillota</taxon>
        <taxon>Bacilli</taxon>
        <taxon>Bacillales</taxon>
        <taxon>Paenibacillaceae</taxon>
        <taxon>Paenibacillus</taxon>
    </lineage>
</organism>
<evidence type="ECO:0000313" key="4">
    <source>
        <dbReference type="Proteomes" id="UP000215145"/>
    </source>
</evidence>
<dbReference type="RefSeq" id="WP_089523324.1">
    <property type="nucleotide sequence ID" value="NZ_NMUQ01000001.1"/>
</dbReference>
<name>A0A229P2B1_9BACL</name>